<gene>
    <name evidence="1" type="ORF">EYF80_039669</name>
</gene>
<reference evidence="1 2" key="1">
    <citation type="submission" date="2019-03" db="EMBL/GenBank/DDBJ databases">
        <title>First draft genome of Liparis tanakae, snailfish: a comprehensive survey of snailfish specific genes.</title>
        <authorList>
            <person name="Kim W."/>
            <person name="Song I."/>
            <person name="Jeong J.-H."/>
            <person name="Kim D."/>
            <person name="Kim S."/>
            <person name="Ryu S."/>
            <person name="Song J.Y."/>
            <person name="Lee S.K."/>
        </authorList>
    </citation>
    <scope>NUCLEOTIDE SEQUENCE [LARGE SCALE GENOMIC DNA]</scope>
    <source>
        <tissue evidence="1">Muscle</tissue>
    </source>
</reference>
<evidence type="ECO:0000313" key="1">
    <source>
        <dbReference type="EMBL" id="TNN50125.1"/>
    </source>
</evidence>
<dbReference type="AlphaFoldDB" id="A0A4Z2GAM6"/>
<comment type="caution">
    <text evidence="1">The sequence shown here is derived from an EMBL/GenBank/DDBJ whole genome shotgun (WGS) entry which is preliminary data.</text>
</comment>
<dbReference type="EMBL" id="SRLO01000630">
    <property type="protein sequence ID" value="TNN50125.1"/>
    <property type="molecule type" value="Genomic_DNA"/>
</dbReference>
<proteinExistence type="predicted"/>
<protein>
    <submittedName>
        <fullName evidence="1">Uncharacterized protein</fullName>
    </submittedName>
</protein>
<keyword evidence="2" id="KW-1185">Reference proteome</keyword>
<dbReference type="PROSITE" id="PS51257">
    <property type="entry name" value="PROKAR_LIPOPROTEIN"/>
    <property type="match status" value="1"/>
</dbReference>
<dbReference type="Proteomes" id="UP000314294">
    <property type="component" value="Unassembled WGS sequence"/>
</dbReference>
<evidence type="ECO:0000313" key="2">
    <source>
        <dbReference type="Proteomes" id="UP000314294"/>
    </source>
</evidence>
<name>A0A4Z2GAM6_9TELE</name>
<accession>A0A4Z2GAM6</accession>
<sequence>MPEGKGPRGCKLVGLPPTTGFGCVGVFVCSCMAHLPPSFLFPIAMRASRSVPFRPYCSSSLVASTFSGTRSAHSCRTHERLQILLWVAGDGGKWKEFRRNEGMK</sequence>
<organism evidence="1 2">
    <name type="scientific">Liparis tanakae</name>
    <name type="common">Tanaka's snailfish</name>
    <dbReference type="NCBI Taxonomy" id="230148"/>
    <lineage>
        <taxon>Eukaryota</taxon>
        <taxon>Metazoa</taxon>
        <taxon>Chordata</taxon>
        <taxon>Craniata</taxon>
        <taxon>Vertebrata</taxon>
        <taxon>Euteleostomi</taxon>
        <taxon>Actinopterygii</taxon>
        <taxon>Neopterygii</taxon>
        <taxon>Teleostei</taxon>
        <taxon>Neoteleostei</taxon>
        <taxon>Acanthomorphata</taxon>
        <taxon>Eupercaria</taxon>
        <taxon>Perciformes</taxon>
        <taxon>Cottioidei</taxon>
        <taxon>Cottales</taxon>
        <taxon>Liparidae</taxon>
        <taxon>Liparis</taxon>
    </lineage>
</organism>